<dbReference type="AlphaFoldDB" id="R1GP22"/>
<gene>
    <name evidence="2" type="ORF">UCRNP2_3200</name>
</gene>
<organism evidence="2 3">
    <name type="scientific">Botryosphaeria parva (strain UCR-NP2)</name>
    <name type="common">Grapevine canker fungus</name>
    <name type="synonym">Neofusicoccum parvum</name>
    <dbReference type="NCBI Taxonomy" id="1287680"/>
    <lineage>
        <taxon>Eukaryota</taxon>
        <taxon>Fungi</taxon>
        <taxon>Dikarya</taxon>
        <taxon>Ascomycota</taxon>
        <taxon>Pezizomycotina</taxon>
        <taxon>Dothideomycetes</taxon>
        <taxon>Dothideomycetes incertae sedis</taxon>
        <taxon>Botryosphaeriales</taxon>
        <taxon>Botryosphaeriaceae</taxon>
        <taxon>Neofusicoccum</taxon>
    </lineage>
</organism>
<proteinExistence type="predicted"/>
<protein>
    <submittedName>
        <fullName evidence="2">Uncharacterized protein</fullName>
    </submittedName>
</protein>
<reference evidence="3" key="1">
    <citation type="journal article" date="2013" name="Genome Announc.">
        <title>Draft genome sequence of Neofusicoccum parvum isolate UCR-NP2, a fungal vascular pathogen associated with grapevine cankers.</title>
        <authorList>
            <person name="Blanco-Ulate B."/>
            <person name="Rolshausen P."/>
            <person name="Cantu D."/>
        </authorList>
    </citation>
    <scope>NUCLEOTIDE SEQUENCE [LARGE SCALE GENOMIC DNA]</scope>
    <source>
        <strain evidence="3">UCR-NP2</strain>
    </source>
</reference>
<dbReference type="OrthoDB" id="5421637at2759"/>
<dbReference type="KEGG" id="npa:UCRNP2_3200"/>
<feature type="region of interest" description="Disordered" evidence="1">
    <location>
        <begin position="235"/>
        <end position="254"/>
    </location>
</feature>
<dbReference type="HOGENOM" id="CLU_997740_0_0_1"/>
<evidence type="ECO:0000313" key="2">
    <source>
        <dbReference type="EMBL" id="EOD50026.1"/>
    </source>
</evidence>
<sequence length="278" mass="28022">MSGPQAPLRASECASAGTAYPPISTPTVIPPSNPCITGYTAGSRLTIYTLPYNLSSILPLISSFRDISWTGQIDPSAASSSTATNPSSVPLNGTDDQPGTARAYTLADGARIVETLLERSAPTTPTGNGQYVEVHNIAPLYQPLDPDAANVNLTSDSVQYGPPNGTFGVYAARDALAVAPACAGAAATFNFSAAFCATNASAAAAWFRARDFAAMAALGRRLGGGAQNVTNCADVQGGGGGGGEPTPSAASHQQSRMSMGTAVSLVLAGCIAFAALMA</sequence>
<accession>R1GP22</accession>
<evidence type="ECO:0000313" key="3">
    <source>
        <dbReference type="Proteomes" id="UP000013521"/>
    </source>
</evidence>
<dbReference type="eggNOG" id="ENOG502TDMS">
    <property type="taxonomic scope" value="Eukaryota"/>
</dbReference>
<feature type="region of interest" description="Disordered" evidence="1">
    <location>
        <begin position="75"/>
        <end position="101"/>
    </location>
</feature>
<feature type="compositionally biased region" description="Low complexity" evidence="1">
    <location>
        <begin position="75"/>
        <end position="88"/>
    </location>
</feature>
<dbReference type="Proteomes" id="UP000013521">
    <property type="component" value="Unassembled WGS sequence"/>
</dbReference>
<name>R1GP22_BOTPV</name>
<dbReference type="EMBL" id="KB916020">
    <property type="protein sequence ID" value="EOD50026.1"/>
    <property type="molecule type" value="Genomic_DNA"/>
</dbReference>
<evidence type="ECO:0000256" key="1">
    <source>
        <dbReference type="SAM" id="MobiDB-lite"/>
    </source>
</evidence>